<dbReference type="EMBL" id="BQKI01000082">
    <property type="protein sequence ID" value="GJN30558.1"/>
    <property type="molecule type" value="Genomic_DNA"/>
</dbReference>
<sequence>MVEGGGERAARRVVGRAAGKEREEGSTPALTSGRATGPRALPLDGGRREVEGNQAARSGPPPPLDEGRREVEEKGSGDLATGGEAVSSRAAGSSRASPRRSARGRRRLSWPSRPTPKPVRSGRRETGPRQIRPGEGGGRRRGGGCGPRRRQRRRRGAREARGGGGRGAWREARAGGGGRGAAAELDASARAQWGWGGGGGGGGRPMHGAREIWGGRKERGGKKERRE</sequence>
<name>A0AAV5F6R9_ELECO</name>
<feature type="region of interest" description="Disordered" evidence="1">
    <location>
        <begin position="1"/>
        <end position="227"/>
    </location>
</feature>
<reference evidence="2" key="2">
    <citation type="submission" date="2021-12" db="EMBL/GenBank/DDBJ databases">
        <title>Resequencing data analysis of finger millet.</title>
        <authorList>
            <person name="Hatakeyama M."/>
            <person name="Aluri S."/>
            <person name="Balachadran M.T."/>
            <person name="Sivarajan S.R."/>
            <person name="Poveda L."/>
            <person name="Shimizu-Inatsugi R."/>
            <person name="Schlapbach R."/>
            <person name="Sreeman S.M."/>
            <person name="Shimizu K.K."/>
        </authorList>
    </citation>
    <scope>NUCLEOTIDE SEQUENCE</scope>
</reference>
<feature type="compositionally biased region" description="Gly residues" evidence="1">
    <location>
        <begin position="194"/>
        <end position="205"/>
    </location>
</feature>
<reference evidence="2" key="1">
    <citation type="journal article" date="2018" name="DNA Res.">
        <title>Multiple hybrid de novo genome assembly of finger millet, an orphan allotetraploid crop.</title>
        <authorList>
            <person name="Hatakeyama M."/>
            <person name="Aluri S."/>
            <person name="Balachadran M.T."/>
            <person name="Sivarajan S.R."/>
            <person name="Patrignani A."/>
            <person name="Gruter S."/>
            <person name="Poveda L."/>
            <person name="Shimizu-Inatsugi R."/>
            <person name="Baeten J."/>
            <person name="Francoijs K.J."/>
            <person name="Nataraja K.N."/>
            <person name="Reddy Y.A.N."/>
            <person name="Phadnis S."/>
            <person name="Ravikumar R.L."/>
            <person name="Schlapbach R."/>
            <person name="Sreeman S.M."/>
            <person name="Shimizu K.K."/>
        </authorList>
    </citation>
    <scope>NUCLEOTIDE SEQUENCE</scope>
</reference>
<proteinExistence type="predicted"/>
<feature type="compositionally biased region" description="Basic and acidic residues" evidence="1">
    <location>
        <begin position="208"/>
        <end position="218"/>
    </location>
</feature>
<keyword evidence="3" id="KW-1185">Reference proteome</keyword>
<evidence type="ECO:0000313" key="2">
    <source>
        <dbReference type="EMBL" id="GJN30558.1"/>
    </source>
</evidence>
<feature type="compositionally biased region" description="Basic residues" evidence="1">
    <location>
        <begin position="139"/>
        <end position="156"/>
    </location>
</feature>
<evidence type="ECO:0000313" key="3">
    <source>
        <dbReference type="Proteomes" id="UP001054889"/>
    </source>
</evidence>
<feature type="compositionally biased region" description="Low complexity" evidence="1">
    <location>
        <begin position="87"/>
        <end position="96"/>
    </location>
</feature>
<feature type="compositionally biased region" description="Basic residues" evidence="1">
    <location>
        <begin position="97"/>
        <end position="108"/>
    </location>
</feature>
<gene>
    <name evidence="2" type="primary">gb18871</name>
    <name evidence="2" type="ORF">PR202_gb18871</name>
</gene>
<protein>
    <submittedName>
        <fullName evidence="2">Uncharacterized protein</fullName>
    </submittedName>
</protein>
<dbReference type="Proteomes" id="UP001054889">
    <property type="component" value="Unassembled WGS sequence"/>
</dbReference>
<accession>A0AAV5F6R9</accession>
<feature type="compositionally biased region" description="Basic and acidic residues" evidence="1">
    <location>
        <begin position="65"/>
        <end position="76"/>
    </location>
</feature>
<comment type="caution">
    <text evidence="2">The sequence shown here is derived from an EMBL/GenBank/DDBJ whole genome shotgun (WGS) entry which is preliminary data.</text>
</comment>
<evidence type="ECO:0000256" key="1">
    <source>
        <dbReference type="SAM" id="MobiDB-lite"/>
    </source>
</evidence>
<organism evidence="2 3">
    <name type="scientific">Eleusine coracana subsp. coracana</name>
    <dbReference type="NCBI Taxonomy" id="191504"/>
    <lineage>
        <taxon>Eukaryota</taxon>
        <taxon>Viridiplantae</taxon>
        <taxon>Streptophyta</taxon>
        <taxon>Embryophyta</taxon>
        <taxon>Tracheophyta</taxon>
        <taxon>Spermatophyta</taxon>
        <taxon>Magnoliopsida</taxon>
        <taxon>Liliopsida</taxon>
        <taxon>Poales</taxon>
        <taxon>Poaceae</taxon>
        <taxon>PACMAD clade</taxon>
        <taxon>Chloridoideae</taxon>
        <taxon>Cynodonteae</taxon>
        <taxon>Eleusininae</taxon>
        <taxon>Eleusine</taxon>
    </lineage>
</organism>
<dbReference type="AlphaFoldDB" id="A0AAV5F6R9"/>
<feature type="compositionally biased region" description="Basic and acidic residues" evidence="1">
    <location>
        <begin position="1"/>
        <end position="10"/>
    </location>
</feature>